<protein>
    <recommendedName>
        <fullName evidence="4">Integrase catalytic domain-containing protein</fullName>
    </recommendedName>
</protein>
<name>A0A9Q3BME2_9BASI</name>
<dbReference type="SUPFAM" id="SSF53098">
    <property type="entry name" value="Ribonuclease H-like"/>
    <property type="match status" value="1"/>
</dbReference>
<sequence>MDTDLLILSIVVSWTGLFTNIISNMDPKFTLALWKDLYQLFGTKLSFTKTSHPQTNVLAERMIQTLKYMGRRPWESGLELKDCDVFTHHFFTLLPLLESAYKTSILASTNKTPAILEKGWNLRLPQYFLRKYLVEMNASAACVKGMLENSIKHAIRCMKDSFAYFKEKWDKSHATPDIKVGDLIPLSATNLINLKRCKNLKDSFSGTFFIKALHGENVFEVELS</sequence>
<dbReference type="InterPro" id="IPR036397">
    <property type="entry name" value="RNaseH_sf"/>
</dbReference>
<keyword evidence="1" id="KW-1133">Transmembrane helix</keyword>
<proteinExistence type="predicted"/>
<accession>A0A9Q3BME2</accession>
<dbReference type="InterPro" id="IPR012337">
    <property type="entry name" value="RNaseH-like_sf"/>
</dbReference>
<keyword evidence="1" id="KW-0472">Membrane</keyword>
<dbReference type="OrthoDB" id="3158924at2759"/>
<dbReference type="Gene3D" id="3.30.420.10">
    <property type="entry name" value="Ribonuclease H-like superfamily/Ribonuclease H"/>
    <property type="match status" value="1"/>
</dbReference>
<gene>
    <name evidence="2" type="ORF">O181_008314</name>
</gene>
<dbReference type="Proteomes" id="UP000765509">
    <property type="component" value="Unassembled WGS sequence"/>
</dbReference>
<feature type="transmembrane region" description="Helical" evidence="1">
    <location>
        <begin position="6"/>
        <end position="25"/>
    </location>
</feature>
<dbReference type="AlphaFoldDB" id="A0A9Q3BME2"/>
<dbReference type="PANTHER" id="PTHR37984">
    <property type="entry name" value="PROTEIN CBG26694"/>
    <property type="match status" value="1"/>
</dbReference>
<keyword evidence="3" id="KW-1185">Reference proteome</keyword>
<comment type="caution">
    <text evidence="2">The sequence shown here is derived from an EMBL/GenBank/DDBJ whole genome shotgun (WGS) entry which is preliminary data.</text>
</comment>
<reference evidence="2" key="1">
    <citation type="submission" date="2021-03" db="EMBL/GenBank/DDBJ databases">
        <title>Draft genome sequence of rust myrtle Austropuccinia psidii MF-1, a brazilian biotype.</title>
        <authorList>
            <person name="Quecine M.C."/>
            <person name="Pachon D.M.R."/>
            <person name="Bonatelli M.L."/>
            <person name="Correr F.H."/>
            <person name="Franceschini L.M."/>
            <person name="Leite T.F."/>
            <person name="Margarido G.R.A."/>
            <person name="Almeida C.A."/>
            <person name="Ferrarezi J.A."/>
            <person name="Labate C.A."/>
        </authorList>
    </citation>
    <scope>NUCLEOTIDE SEQUENCE</scope>
    <source>
        <strain evidence="2">MF-1</strain>
    </source>
</reference>
<evidence type="ECO:0000313" key="2">
    <source>
        <dbReference type="EMBL" id="MBW0468599.1"/>
    </source>
</evidence>
<keyword evidence="1" id="KW-0812">Transmembrane</keyword>
<dbReference type="PANTHER" id="PTHR37984:SF5">
    <property type="entry name" value="PROTEIN NYNRIN-LIKE"/>
    <property type="match status" value="1"/>
</dbReference>
<evidence type="ECO:0000256" key="1">
    <source>
        <dbReference type="SAM" id="Phobius"/>
    </source>
</evidence>
<dbReference type="GO" id="GO:0003676">
    <property type="term" value="F:nucleic acid binding"/>
    <property type="evidence" value="ECO:0007669"/>
    <property type="project" value="InterPro"/>
</dbReference>
<evidence type="ECO:0008006" key="4">
    <source>
        <dbReference type="Google" id="ProtNLM"/>
    </source>
</evidence>
<dbReference type="InterPro" id="IPR050951">
    <property type="entry name" value="Retrovirus_Pol_polyprotein"/>
</dbReference>
<dbReference type="EMBL" id="AVOT02001914">
    <property type="protein sequence ID" value="MBW0468599.1"/>
    <property type="molecule type" value="Genomic_DNA"/>
</dbReference>
<organism evidence="2 3">
    <name type="scientific">Austropuccinia psidii MF-1</name>
    <dbReference type="NCBI Taxonomy" id="1389203"/>
    <lineage>
        <taxon>Eukaryota</taxon>
        <taxon>Fungi</taxon>
        <taxon>Dikarya</taxon>
        <taxon>Basidiomycota</taxon>
        <taxon>Pucciniomycotina</taxon>
        <taxon>Pucciniomycetes</taxon>
        <taxon>Pucciniales</taxon>
        <taxon>Sphaerophragmiaceae</taxon>
        <taxon>Austropuccinia</taxon>
    </lineage>
</organism>
<evidence type="ECO:0000313" key="3">
    <source>
        <dbReference type="Proteomes" id="UP000765509"/>
    </source>
</evidence>